<proteinExistence type="predicted"/>
<reference evidence="2 3" key="1">
    <citation type="submission" date="2018-10" db="EMBL/GenBank/DDBJ databases">
        <title>Isolation, diversity and antifungal activity of actinobacteria from wheat.</title>
        <authorList>
            <person name="Han C."/>
        </authorList>
    </citation>
    <scope>NUCLEOTIDE SEQUENCE [LARGE SCALE GENOMIC DNA]</scope>
    <source>
        <strain evidence="2 3">NEAU-YY56</strain>
    </source>
</reference>
<dbReference type="Proteomes" id="UP000269289">
    <property type="component" value="Unassembled WGS sequence"/>
</dbReference>
<evidence type="ECO:0000313" key="2">
    <source>
        <dbReference type="EMBL" id="RMI09295.1"/>
    </source>
</evidence>
<keyword evidence="3" id="KW-1185">Reference proteome</keyword>
<feature type="region of interest" description="Disordered" evidence="1">
    <location>
        <begin position="51"/>
        <end position="70"/>
    </location>
</feature>
<name>A0A3M2JEB3_9CELL</name>
<evidence type="ECO:0000313" key="3">
    <source>
        <dbReference type="Proteomes" id="UP000269289"/>
    </source>
</evidence>
<organism evidence="2 3">
    <name type="scientific">Cellulomonas triticagri</name>
    <dbReference type="NCBI Taxonomy" id="2483352"/>
    <lineage>
        <taxon>Bacteria</taxon>
        <taxon>Bacillati</taxon>
        <taxon>Actinomycetota</taxon>
        <taxon>Actinomycetes</taxon>
        <taxon>Micrococcales</taxon>
        <taxon>Cellulomonadaceae</taxon>
        <taxon>Cellulomonas</taxon>
    </lineage>
</organism>
<comment type="caution">
    <text evidence="2">The sequence shown here is derived from an EMBL/GenBank/DDBJ whole genome shotgun (WGS) entry which is preliminary data.</text>
</comment>
<protein>
    <submittedName>
        <fullName evidence="2">Uncharacterized protein</fullName>
    </submittedName>
</protein>
<gene>
    <name evidence="2" type="ORF">EBM89_11055</name>
</gene>
<evidence type="ECO:0000256" key="1">
    <source>
        <dbReference type="SAM" id="MobiDB-lite"/>
    </source>
</evidence>
<accession>A0A3M2JEB3</accession>
<dbReference type="AlphaFoldDB" id="A0A3M2JEB3"/>
<dbReference type="EMBL" id="RFFI01000054">
    <property type="protein sequence ID" value="RMI09295.1"/>
    <property type="molecule type" value="Genomic_DNA"/>
</dbReference>
<sequence>MGRVRVRQRVMSVLVLVGCLGGIVAVPLGWGAHEPARFCRTAAACPDLRWPSADPTRAAGPGQGADVLVP</sequence>